<keyword evidence="5" id="KW-1185">Reference proteome</keyword>
<dbReference type="InterPro" id="IPR002347">
    <property type="entry name" value="SDR_fam"/>
</dbReference>
<dbReference type="PANTHER" id="PTHR43157:SF31">
    <property type="entry name" value="PHOSPHATIDYLINOSITOL-GLYCAN BIOSYNTHESIS CLASS F PROTEIN"/>
    <property type="match status" value="1"/>
</dbReference>
<accession>A0ABX6FEQ8</accession>
<comment type="similarity">
    <text evidence="1 3">Belongs to the short-chain dehydrogenases/reductases (SDR) family.</text>
</comment>
<dbReference type="SUPFAM" id="SSF51735">
    <property type="entry name" value="NAD(P)-binding Rossmann-fold domains"/>
    <property type="match status" value="1"/>
</dbReference>
<dbReference type="GeneID" id="84801756"/>
<proteinExistence type="inferred from homology"/>
<evidence type="ECO:0000256" key="1">
    <source>
        <dbReference type="ARBA" id="ARBA00006484"/>
    </source>
</evidence>
<sequence>MKKTILITGSTDGIGKHLAKKLAKEGHEVIIHGRNPQKLEKAYEEVNSYSKEKSVRAYKADLQNMDDIYSLVAKLKTDFEKIDIVINNAGVFAGSSKTSTKEGVELTFMLSVLVPYILSIELKDLLEKSANGRIINTSSFMHHFAKVGNLDFGFEKKYTPSLAYNNSKLYTIWITRFLAKLLRNNESNIVVNSYHPGLISTNLGNDTSDEKVKNSLFGKIMKKLSKNLDEGIETGYYLAVSDEVSHINGKYFDEKKVKFTSEKGYTLEKEQRLVEYCNEKINNYKRKIDE</sequence>
<dbReference type="EMBL" id="CP046313">
    <property type="protein sequence ID" value="QGS06886.1"/>
    <property type="molecule type" value="Genomic_DNA"/>
</dbReference>
<dbReference type="PANTHER" id="PTHR43157">
    <property type="entry name" value="PHOSPHATIDYLINOSITOL-GLYCAN BIOSYNTHESIS CLASS F PROTEIN-RELATED"/>
    <property type="match status" value="1"/>
</dbReference>
<dbReference type="InterPro" id="IPR036291">
    <property type="entry name" value="NAD(P)-bd_dom_sf"/>
</dbReference>
<evidence type="ECO:0000313" key="4">
    <source>
        <dbReference type="EMBL" id="QGS06886.1"/>
    </source>
</evidence>
<evidence type="ECO:0000256" key="3">
    <source>
        <dbReference type="RuleBase" id="RU000363"/>
    </source>
</evidence>
<protein>
    <submittedName>
        <fullName evidence="4">SDR family NAD(P)-dependent oxidoreductase</fullName>
    </submittedName>
</protein>
<dbReference type="RefSeq" id="WP_006364302.1">
    <property type="nucleotide sequence ID" value="NZ_CP046313.1"/>
</dbReference>
<dbReference type="Gene3D" id="3.40.50.720">
    <property type="entry name" value="NAD(P)-binding Rossmann-like Domain"/>
    <property type="match status" value="1"/>
</dbReference>
<dbReference type="PRINTS" id="PR00080">
    <property type="entry name" value="SDRFAMILY"/>
</dbReference>
<reference evidence="4 5" key="1">
    <citation type="submission" date="2019-11" db="EMBL/GenBank/DDBJ databases">
        <title>FDA dAtabase for Regulatory Grade micrObial Sequences (FDA-ARGOS): Supporting development and validation of Infectious Disease Dx tests.</title>
        <authorList>
            <person name="Turner S."/>
            <person name="Byrd R."/>
            <person name="Tallon L."/>
            <person name="Sadzewicz L."/>
            <person name="Vavikolanu K."/>
            <person name="Mehta A."/>
            <person name="Aluvathingal J."/>
            <person name="Nadendla S."/>
            <person name="Myers T."/>
            <person name="Yan Y."/>
            <person name="Sichtig H."/>
        </authorList>
    </citation>
    <scope>NUCLEOTIDE SEQUENCE [LARGE SCALE GENOMIC DNA]</scope>
    <source>
        <strain evidence="4 5">FDAARGOS_742</strain>
    </source>
</reference>
<evidence type="ECO:0000256" key="2">
    <source>
        <dbReference type="ARBA" id="ARBA00023002"/>
    </source>
</evidence>
<evidence type="ECO:0000313" key="5">
    <source>
        <dbReference type="Proteomes" id="UP000427636"/>
    </source>
</evidence>
<dbReference type="PROSITE" id="PS00061">
    <property type="entry name" value="ADH_SHORT"/>
    <property type="match status" value="1"/>
</dbReference>
<dbReference type="Proteomes" id="UP000427636">
    <property type="component" value="Chromosome"/>
</dbReference>
<dbReference type="Pfam" id="PF00106">
    <property type="entry name" value="adh_short"/>
    <property type="match status" value="1"/>
</dbReference>
<organism evidence="4 5">
    <name type="scientific">Gemella sanguinis</name>
    <dbReference type="NCBI Taxonomy" id="84135"/>
    <lineage>
        <taxon>Bacteria</taxon>
        <taxon>Bacillati</taxon>
        <taxon>Bacillota</taxon>
        <taxon>Bacilli</taxon>
        <taxon>Bacillales</taxon>
        <taxon>Gemellaceae</taxon>
        <taxon>Gemella</taxon>
    </lineage>
</organism>
<dbReference type="InterPro" id="IPR020904">
    <property type="entry name" value="Sc_DH/Rdtase_CS"/>
</dbReference>
<gene>
    <name evidence="4" type="ORF">FOC50_00620</name>
</gene>
<dbReference type="PRINTS" id="PR00081">
    <property type="entry name" value="GDHRDH"/>
</dbReference>
<name>A0ABX6FEQ8_9BACL</name>
<keyword evidence="2" id="KW-0560">Oxidoreductase</keyword>